<feature type="compositionally biased region" description="Basic and acidic residues" evidence="1">
    <location>
        <begin position="623"/>
        <end position="636"/>
    </location>
</feature>
<feature type="compositionally biased region" description="Basic residues" evidence="1">
    <location>
        <begin position="511"/>
        <end position="521"/>
    </location>
</feature>
<feature type="compositionally biased region" description="Basic residues" evidence="1">
    <location>
        <begin position="579"/>
        <end position="592"/>
    </location>
</feature>
<feature type="region of interest" description="Disordered" evidence="1">
    <location>
        <begin position="262"/>
        <end position="316"/>
    </location>
</feature>
<name>A0A2A2KF06_9BILA</name>
<evidence type="ECO:0000313" key="2">
    <source>
        <dbReference type="EMBL" id="PAV72433.1"/>
    </source>
</evidence>
<evidence type="ECO:0000313" key="3">
    <source>
        <dbReference type="Proteomes" id="UP000218231"/>
    </source>
</evidence>
<feature type="compositionally biased region" description="Low complexity" evidence="1">
    <location>
        <begin position="643"/>
        <end position="687"/>
    </location>
</feature>
<feature type="region of interest" description="Disordered" evidence="1">
    <location>
        <begin position="166"/>
        <end position="204"/>
    </location>
</feature>
<reference evidence="2 3" key="1">
    <citation type="journal article" date="2017" name="Curr. Biol.">
        <title>Genome architecture and evolution of a unichromosomal asexual nematode.</title>
        <authorList>
            <person name="Fradin H."/>
            <person name="Zegar C."/>
            <person name="Gutwein M."/>
            <person name="Lucas J."/>
            <person name="Kovtun M."/>
            <person name="Corcoran D."/>
            <person name="Baugh L.R."/>
            <person name="Kiontke K."/>
            <person name="Gunsalus K."/>
            <person name="Fitch D.H."/>
            <person name="Piano F."/>
        </authorList>
    </citation>
    <scope>NUCLEOTIDE SEQUENCE [LARGE SCALE GENOMIC DNA]</scope>
    <source>
        <strain evidence="2">PF1309</strain>
    </source>
</reference>
<feature type="compositionally biased region" description="Basic residues" evidence="1">
    <location>
        <begin position="174"/>
        <end position="195"/>
    </location>
</feature>
<dbReference type="AlphaFoldDB" id="A0A2A2KF06"/>
<feature type="compositionally biased region" description="Basic and acidic residues" evidence="1">
    <location>
        <begin position="480"/>
        <end position="499"/>
    </location>
</feature>
<organism evidence="2 3">
    <name type="scientific">Diploscapter pachys</name>
    <dbReference type="NCBI Taxonomy" id="2018661"/>
    <lineage>
        <taxon>Eukaryota</taxon>
        <taxon>Metazoa</taxon>
        <taxon>Ecdysozoa</taxon>
        <taxon>Nematoda</taxon>
        <taxon>Chromadorea</taxon>
        <taxon>Rhabditida</taxon>
        <taxon>Rhabditina</taxon>
        <taxon>Rhabditomorpha</taxon>
        <taxon>Rhabditoidea</taxon>
        <taxon>Rhabditidae</taxon>
        <taxon>Diploscapter</taxon>
    </lineage>
</organism>
<dbReference type="Proteomes" id="UP000218231">
    <property type="component" value="Unassembled WGS sequence"/>
</dbReference>
<dbReference type="EMBL" id="LIAE01008793">
    <property type="protein sequence ID" value="PAV72433.1"/>
    <property type="molecule type" value="Genomic_DNA"/>
</dbReference>
<gene>
    <name evidence="2" type="ORF">WR25_14256</name>
</gene>
<feature type="region of interest" description="Disordered" evidence="1">
    <location>
        <begin position="1"/>
        <end position="92"/>
    </location>
</feature>
<feature type="region of interest" description="Disordered" evidence="1">
    <location>
        <begin position="573"/>
        <end position="599"/>
    </location>
</feature>
<proteinExistence type="predicted"/>
<accession>A0A2A2KF06</accession>
<feature type="region of interest" description="Disordered" evidence="1">
    <location>
        <begin position="445"/>
        <end position="526"/>
    </location>
</feature>
<keyword evidence="3" id="KW-1185">Reference proteome</keyword>
<feature type="region of interest" description="Disordered" evidence="1">
    <location>
        <begin position="615"/>
        <end position="689"/>
    </location>
</feature>
<feature type="compositionally biased region" description="Basic and acidic residues" evidence="1">
    <location>
        <begin position="276"/>
        <end position="295"/>
    </location>
</feature>
<evidence type="ECO:0000256" key="1">
    <source>
        <dbReference type="SAM" id="MobiDB-lite"/>
    </source>
</evidence>
<sequence length="846" mass="94292">MRRGGRLEARTLPPRPGGPRTKPGVTERVGLRSRPTPPLDPQMPRQHRRRHTQPVRAHIERQPRHRTDRPPPVVPRQQAAAEESVAPPRRQADTARTFVRPHLRPEQLLRQPQRAHHRIVQAMPRRLVDQRQAEGGIALRRLAIQAVDIPQVAQAARQIAVGEQMRRRMDDHRRGRQHRQPVAQRHRPRDQRRRVGPYPRGQRQDRMVDVDHPVALRMDQRRQFVHPAPVIGVIIRIGLHPFPARRDQRRLNGLHRLARHQDIEVADRPPLPRRQARCDESGPLQQHDRNAERRQRPPRHLRLPQGRAAPILGRGARIAQQQRDVLGQRQAVQPPRERAQQLFGARHARGRGSERPPQRLHLLHRRRAVGIVDRHGRRVAHQAGQCVEPGLAEHDVIGRRLRQPNERLRCGNRAGFRCKAVPWEKQQGGLRRLVHRADTQRIGHHVADVTLGRSRQQWPHSRARPGSHRRGDPVVLQADQTRKGVDQPRLGIDQRELIPHEAPAAHGEQRRQRRFARSRFARHQERPPIAFDARGMDQQIAPTPQRQLQVHRHLGGEQPLRQRQRRGFGQHVIAADPHRRPHPAPPRPRRLQPHGEVGQIGRGIIAIQLFQRRNRRAPVAADPKADRSDPNAEDVPHAAPIGSASTNPATTSSSSRAASASAPPSPSSNASPSRASSSSRSSGPAANVSRISGAGLASRCVIPDDRWKTATSISSSRLSSVVPGSCPPASARFTSSPLNGRPGGANAPLVPAGTTLPYWSIYWPARPRSGTGISHVITDAALCASAGRIETTAPAVTAPSINTRRRVDTPSVTGAASGCPAVWSAPSIGVSSLMTPLLSQACLSYS</sequence>
<protein>
    <submittedName>
        <fullName evidence="2">Uncharacterized protein</fullName>
    </submittedName>
</protein>
<comment type="caution">
    <text evidence="2">The sequence shown here is derived from an EMBL/GenBank/DDBJ whole genome shotgun (WGS) entry which is preliminary data.</text>
</comment>